<accession>A0A0J6IIM1</accession>
<dbReference type="PANTHER" id="PTHR34980:SF3">
    <property type="entry name" value="BLR8105 PROTEIN"/>
    <property type="match status" value="1"/>
</dbReference>
<feature type="transmembrane region" description="Helical" evidence="1">
    <location>
        <begin position="90"/>
        <end position="114"/>
    </location>
</feature>
<feature type="transmembrane region" description="Helical" evidence="1">
    <location>
        <begin position="134"/>
        <end position="163"/>
    </location>
</feature>
<dbReference type="EMBL" id="JYLF01000003">
    <property type="protein sequence ID" value="KMN14445.1"/>
    <property type="molecule type" value="Genomic_DNA"/>
</dbReference>
<organism evidence="2 3">
    <name type="scientific">Pseudomonas weihenstephanensis</name>
    <dbReference type="NCBI Taxonomy" id="1608994"/>
    <lineage>
        <taxon>Bacteria</taxon>
        <taxon>Pseudomonadati</taxon>
        <taxon>Pseudomonadota</taxon>
        <taxon>Gammaproteobacteria</taxon>
        <taxon>Pseudomonadales</taxon>
        <taxon>Pseudomonadaceae</taxon>
        <taxon>Pseudomonas</taxon>
    </lineage>
</organism>
<dbReference type="Pfam" id="PF05656">
    <property type="entry name" value="DUF805"/>
    <property type="match status" value="1"/>
</dbReference>
<evidence type="ECO:0000313" key="2">
    <source>
        <dbReference type="EMBL" id="KMN14445.1"/>
    </source>
</evidence>
<evidence type="ECO:0000256" key="1">
    <source>
        <dbReference type="SAM" id="Phobius"/>
    </source>
</evidence>
<protein>
    <recommendedName>
        <fullName evidence="4">DUF805 domain-containing protein</fullName>
    </recommendedName>
</protein>
<feature type="transmembrane region" description="Helical" evidence="1">
    <location>
        <begin position="59"/>
        <end position="78"/>
    </location>
</feature>
<keyword evidence="1" id="KW-1133">Transmembrane helix</keyword>
<comment type="caution">
    <text evidence="2">The sequence shown here is derived from an EMBL/GenBank/DDBJ whole genome shotgun (WGS) entry which is preliminary data.</text>
</comment>
<evidence type="ECO:0000313" key="3">
    <source>
        <dbReference type="Proteomes" id="UP000036325"/>
    </source>
</evidence>
<dbReference type="AlphaFoldDB" id="A0A0J6IIM1"/>
<feature type="transmembrane region" description="Helical" evidence="1">
    <location>
        <begin position="31"/>
        <end position="53"/>
    </location>
</feature>
<dbReference type="PATRIC" id="fig|1608994.3.peg.2775"/>
<dbReference type="GO" id="GO:0005886">
    <property type="term" value="C:plasma membrane"/>
    <property type="evidence" value="ECO:0007669"/>
    <property type="project" value="TreeGrafter"/>
</dbReference>
<dbReference type="OrthoDB" id="9812349at2"/>
<sequence>MPHLSLNKTPHETYAPLDPLGFSGRIGRMRLLAWSLVLTLITWVAVLPVALALKVSYTLGFTCALALILAYLMTLVRISAQRLHDLNWSAWLLLLHLIPVATFILSTIMILTPGTPGHNQYGPPPPPNSTAVKVLAWISIILSVVLFVVGILLFALGIATSFIDAATSNSL</sequence>
<dbReference type="InterPro" id="IPR008523">
    <property type="entry name" value="DUF805"/>
</dbReference>
<evidence type="ECO:0008006" key="4">
    <source>
        <dbReference type="Google" id="ProtNLM"/>
    </source>
</evidence>
<dbReference type="Proteomes" id="UP000036325">
    <property type="component" value="Unassembled WGS sequence"/>
</dbReference>
<proteinExistence type="predicted"/>
<dbReference type="PANTHER" id="PTHR34980">
    <property type="entry name" value="INNER MEMBRANE PROTEIN-RELATED-RELATED"/>
    <property type="match status" value="1"/>
</dbReference>
<gene>
    <name evidence="2" type="ORF">TU86_10735</name>
</gene>
<dbReference type="STRING" id="1608994.TU86_10735"/>
<dbReference type="RefSeq" id="WP_048364262.1">
    <property type="nucleotide sequence ID" value="NZ_JYLF01000003.1"/>
</dbReference>
<reference evidence="2 3" key="1">
    <citation type="submission" date="2015-02" db="EMBL/GenBank/DDBJ databases">
        <title>Pseudomonas helleri sp. nov. and Pseudomonas weihenstephanensis sp. nov., isolated from raw cows milk.</title>
        <authorList>
            <person name="von Neubeck M."/>
            <person name="Huptas C."/>
            <person name="Wenning M."/>
            <person name="Scherer S."/>
        </authorList>
    </citation>
    <scope>NUCLEOTIDE SEQUENCE [LARGE SCALE GENOMIC DNA]</scope>
    <source>
        <strain evidence="2 3">DSM 29166</strain>
    </source>
</reference>
<keyword evidence="1" id="KW-0472">Membrane</keyword>
<keyword evidence="1" id="KW-0812">Transmembrane</keyword>
<name>A0A0J6IIM1_9PSED</name>